<evidence type="ECO:0000256" key="1">
    <source>
        <dbReference type="ARBA" id="ARBA00006964"/>
    </source>
</evidence>
<dbReference type="GO" id="GO:0046872">
    <property type="term" value="F:metal ion binding"/>
    <property type="evidence" value="ECO:0007669"/>
    <property type="project" value="UniProtKB-KW"/>
</dbReference>
<dbReference type="FunFam" id="3.40.1390.30:FF:000001">
    <property type="entry name" value="GTP cyclohydrolase 1 type 2"/>
    <property type="match status" value="1"/>
</dbReference>
<feature type="binding site" evidence="4">
    <location>
        <position position="100"/>
    </location>
    <ligand>
        <name>a divalent metal cation</name>
        <dbReference type="ChEBI" id="CHEBI:60240"/>
        <label>1</label>
    </ligand>
</feature>
<reference evidence="5" key="1">
    <citation type="submission" date="2019-08" db="EMBL/GenBank/DDBJ databases">
        <title>Genomic characterization of a novel candidate phylum (ARYD3) from a high temperature, high salinity tertiary oil reservoir in north central Oklahoma, USA.</title>
        <authorList>
            <person name="Youssef N.H."/>
            <person name="Yadav A."/>
            <person name="Elshahed M.S."/>
        </authorList>
    </citation>
    <scope>NUCLEOTIDE SEQUENCE [LARGE SCALE GENOMIC DNA]</scope>
    <source>
        <strain evidence="5">ARYD3</strain>
    </source>
</reference>
<dbReference type="Gene3D" id="3.40.1390.30">
    <property type="entry name" value="NIF3 (NGG1p interacting factor 3)-like"/>
    <property type="match status" value="2"/>
</dbReference>
<dbReference type="PANTHER" id="PTHR13799:SF14">
    <property type="entry name" value="GTP CYCLOHYDROLASE 1 TYPE 2 HOMOLOG"/>
    <property type="match status" value="1"/>
</dbReference>
<dbReference type="PANTHER" id="PTHR13799">
    <property type="entry name" value="NGG1 INTERACTING FACTOR 3"/>
    <property type="match status" value="1"/>
</dbReference>
<dbReference type="EMBL" id="VSIX01000032">
    <property type="protein sequence ID" value="TYB31691.1"/>
    <property type="molecule type" value="Genomic_DNA"/>
</dbReference>
<protein>
    <recommendedName>
        <fullName evidence="2">GTP cyclohydrolase 1 type 2 homolog</fullName>
    </recommendedName>
</protein>
<sequence>MKLKKLDRLLKEKFQIEKIKDPSLNGIQIEGNSQISNIGFAVDVNDKTISMAIENSVDILIVHHGLFWGTEYRIKGIMKKRIKKLLANDITLYAIHLPLDIHTKLGNNRYIFEKLNLEKRQKLVDYEGFPLGFVGILENRISLNNFEKKIDEKLGGINHKIVSGRKVKKVAILSGDPKSLLDKIFEQDFDVLVSGELTHEIYFNIIEKNISAFFVGHYQSEIGGVKLLKEYFENNYNDEIGNTYFFEYDSGL</sequence>
<dbReference type="NCBIfam" id="TIGR00486">
    <property type="entry name" value="YbgI_SA1388"/>
    <property type="match status" value="1"/>
</dbReference>
<comment type="similarity">
    <text evidence="1">Belongs to the GTP cyclohydrolase I type 2/NIF3 family.</text>
</comment>
<feature type="binding site" evidence="4">
    <location>
        <position position="217"/>
    </location>
    <ligand>
        <name>a divalent metal cation</name>
        <dbReference type="ChEBI" id="CHEBI:60240"/>
        <label>1</label>
    </ligand>
</feature>
<feature type="binding site" evidence="4">
    <location>
        <position position="221"/>
    </location>
    <ligand>
        <name>a divalent metal cation</name>
        <dbReference type="ChEBI" id="CHEBI:60240"/>
        <label>1</label>
    </ligand>
</feature>
<gene>
    <name evidence="5" type="ORF">FXF47_03585</name>
</gene>
<evidence type="ECO:0000313" key="6">
    <source>
        <dbReference type="Proteomes" id="UP000324143"/>
    </source>
</evidence>
<evidence type="ECO:0000313" key="5">
    <source>
        <dbReference type="EMBL" id="TYB31691.1"/>
    </source>
</evidence>
<evidence type="ECO:0000256" key="2">
    <source>
        <dbReference type="ARBA" id="ARBA00022112"/>
    </source>
</evidence>
<comment type="caution">
    <text evidence="5">The sequence shown here is derived from an EMBL/GenBank/DDBJ whole genome shotgun (WGS) entry which is preliminary data.</text>
</comment>
<dbReference type="SUPFAM" id="SSF102705">
    <property type="entry name" value="NIF3 (NGG1p interacting factor 3)-like"/>
    <property type="match status" value="1"/>
</dbReference>
<keyword evidence="3 4" id="KW-0479">Metal-binding</keyword>
<dbReference type="Proteomes" id="UP000324143">
    <property type="component" value="Unassembled WGS sequence"/>
</dbReference>
<feature type="binding site" evidence="4">
    <location>
        <position position="64"/>
    </location>
    <ligand>
        <name>a divalent metal cation</name>
        <dbReference type="ChEBI" id="CHEBI:60240"/>
        <label>2</label>
    </ligand>
</feature>
<dbReference type="GO" id="GO:0005737">
    <property type="term" value="C:cytoplasm"/>
    <property type="evidence" value="ECO:0007669"/>
    <property type="project" value="TreeGrafter"/>
</dbReference>
<organism evidence="5 6">
    <name type="scientific">Candidatus Mcinerneyibacterium aminivorans</name>
    <dbReference type="NCBI Taxonomy" id="2703815"/>
    <lineage>
        <taxon>Bacteria</taxon>
        <taxon>Candidatus Macinerneyibacteriota</taxon>
        <taxon>Candidatus Mcinerneyibacteria</taxon>
        <taxon>Candidatus Mcinerneyibacteriales</taxon>
        <taxon>Candidatus Mcinerneyibacteriaceae</taxon>
        <taxon>Candidatus Mcinerneyibacterium</taxon>
    </lineage>
</organism>
<name>A0A5D0MJI1_9BACT</name>
<accession>A0A5D0MJI1</accession>
<evidence type="ECO:0000256" key="3">
    <source>
        <dbReference type="ARBA" id="ARBA00022723"/>
    </source>
</evidence>
<keyword evidence="6" id="KW-1185">Reference proteome</keyword>
<proteinExistence type="inferred from homology"/>
<feature type="binding site" evidence="4">
    <location>
        <position position="63"/>
    </location>
    <ligand>
        <name>a divalent metal cation</name>
        <dbReference type="ChEBI" id="CHEBI:60240"/>
        <label>1</label>
    </ligand>
</feature>
<dbReference type="InterPro" id="IPR036069">
    <property type="entry name" value="DUF34/NIF3_sf"/>
</dbReference>
<evidence type="ECO:0000256" key="4">
    <source>
        <dbReference type="PIRSR" id="PIRSR602678-1"/>
    </source>
</evidence>
<dbReference type="AlphaFoldDB" id="A0A5D0MJI1"/>
<dbReference type="InterPro" id="IPR002678">
    <property type="entry name" value="DUF34/NIF3"/>
</dbReference>
<dbReference type="Pfam" id="PF01784">
    <property type="entry name" value="DUF34_NIF3"/>
    <property type="match status" value="1"/>
</dbReference>